<dbReference type="AlphaFoldDB" id="A0A109LA89"/>
<gene>
    <name evidence="2" type="ORF">PFL603g_00637</name>
</gene>
<proteinExistence type="predicted"/>
<protein>
    <submittedName>
        <fullName evidence="2">Uncharacterized protein</fullName>
    </submittedName>
</protein>
<reference evidence="2 3" key="1">
    <citation type="submission" date="2015-05" db="EMBL/GenBank/DDBJ databases">
        <title>A genomic and transcriptomic approach to investigate the blue pigment phenotype in Pseudomonas fluorescens.</title>
        <authorList>
            <person name="Andreani N.A."/>
            <person name="Cardazzo B."/>
        </authorList>
    </citation>
    <scope>NUCLEOTIDE SEQUENCE [LARGE SCALE GENOMIC DNA]</scope>
    <source>
        <strain evidence="2 3">Ps_40</strain>
    </source>
</reference>
<comment type="caution">
    <text evidence="2">The sequence shown here is derived from an EMBL/GenBank/DDBJ whole genome shotgun (WGS) entry which is preliminary data.</text>
</comment>
<dbReference type="EMBL" id="LCYC01000007">
    <property type="protein sequence ID" value="KWV83850.1"/>
    <property type="molecule type" value="Genomic_DNA"/>
</dbReference>
<feature type="region of interest" description="Disordered" evidence="1">
    <location>
        <begin position="209"/>
        <end position="228"/>
    </location>
</feature>
<accession>A0A109LA89</accession>
<dbReference type="Proteomes" id="UP000063434">
    <property type="component" value="Unassembled WGS sequence"/>
</dbReference>
<name>A0A109LA89_PSEFL</name>
<feature type="compositionally biased region" description="Basic and acidic residues" evidence="1">
    <location>
        <begin position="219"/>
        <end position="228"/>
    </location>
</feature>
<evidence type="ECO:0000313" key="2">
    <source>
        <dbReference type="EMBL" id="KWV83850.1"/>
    </source>
</evidence>
<evidence type="ECO:0000313" key="3">
    <source>
        <dbReference type="Proteomes" id="UP000063434"/>
    </source>
</evidence>
<organism evidence="2 3">
    <name type="scientific">Pseudomonas fluorescens</name>
    <dbReference type="NCBI Taxonomy" id="294"/>
    <lineage>
        <taxon>Bacteria</taxon>
        <taxon>Pseudomonadati</taxon>
        <taxon>Pseudomonadota</taxon>
        <taxon>Gammaproteobacteria</taxon>
        <taxon>Pseudomonadales</taxon>
        <taxon>Pseudomonadaceae</taxon>
        <taxon>Pseudomonas</taxon>
    </lineage>
</organism>
<sequence length="228" mass="25222">MPVYGLLPIASPFALAPVASSPRLQEWREGWLQWVRRPPMQGERPLDRQGMSSDSNLETPHQHFQLMPQTCQLDARRSVPLCTPATSFSISSVDCWVRKARLRTSSATTANPSRPASPARAGSMAALSASRLVCCATALMTSRTTPILSLCSFRWFTVSAELPPPAPAARSARWLHRQSCRLPELADRRLSSPLKPLRRCAPLPARLKASTSGPAVMPERPDFHLYKE</sequence>
<evidence type="ECO:0000256" key="1">
    <source>
        <dbReference type="SAM" id="MobiDB-lite"/>
    </source>
</evidence>